<dbReference type="PROSITE" id="PS50118">
    <property type="entry name" value="HMG_BOX_2"/>
    <property type="match status" value="1"/>
</dbReference>
<dbReference type="Pfam" id="PF00505">
    <property type="entry name" value="HMG_box"/>
    <property type="match status" value="1"/>
</dbReference>
<dbReference type="AlphaFoldDB" id="A0AAJ7RV77"/>
<feature type="domain" description="HMG box" evidence="4">
    <location>
        <begin position="91"/>
        <end position="138"/>
    </location>
</feature>
<dbReference type="SUPFAM" id="SSF47095">
    <property type="entry name" value="HMG-box"/>
    <property type="match status" value="1"/>
</dbReference>
<dbReference type="Gene3D" id="1.10.30.10">
    <property type="entry name" value="High mobility group box domain"/>
    <property type="match status" value="1"/>
</dbReference>
<protein>
    <submittedName>
        <fullName evidence="6">FACT complex subunit SSRP1-like isoform X1</fullName>
    </submittedName>
</protein>
<dbReference type="GO" id="GO:0005634">
    <property type="term" value="C:nucleus"/>
    <property type="evidence" value="ECO:0007669"/>
    <property type="project" value="UniProtKB-UniRule"/>
</dbReference>
<keyword evidence="5" id="KW-1185">Reference proteome</keyword>
<keyword evidence="1" id="KW-0539">Nucleus</keyword>
<proteinExistence type="predicted"/>
<accession>A0AAJ7RV77</accession>
<evidence type="ECO:0000259" key="4">
    <source>
        <dbReference type="PROSITE" id="PS50118"/>
    </source>
</evidence>
<organism evidence="5 6">
    <name type="scientific">Cephus cinctus</name>
    <name type="common">Wheat stem sawfly</name>
    <dbReference type="NCBI Taxonomy" id="211228"/>
    <lineage>
        <taxon>Eukaryota</taxon>
        <taxon>Metazoa</taxon>
        <taxon>Ecdysozoa</taxon>
        <taxon>Arthropoda</taxon>
        <taxon>Hexapoda</taxon>
        <taxon>Insecta</taxon>
        <taxon>Pterygota</taxon>
        <taxon>Neoptera</taxon>
        <taxon>Endopterygota</taxon>
        <taxon>Hymenoptera</taxon>
        <taxon>Cephoidea</taxon>
        <taxon>Cephidae</taxon>
        <taxon>Cephus</taxon>
    </lineage>
</organism>
<sequence>MSIWIKWKSHGTIYYSNETNLRNEDSQQLDLLQQNLEPVLGFCFPCSTKKSEPQSSKSKCKSGKSDKSGKRHKTPISRNPFLIFFLTMYYKDPSKSVTEVAKAAGKIWCRMSEKEKEKYIKKAREERKRRQNKSKKIC</sequence>
<dbReference type="InterPro" id="IPR009071">
    <property type="entry name" value="HMG_box_dom"/>
</dbReference>
<name>A0AAJ7RV77_CEPCN</name>
<feature type="coiled-coil region" evidence="2">
    <location>
        <begin position="109"/>
        <end position="136"/>
    </location>
</feature>
<reference evidence="6" key="1">
    <citation type="submission" date="2025-08" db="UniProtKB">
        <authorList>
            <consortium name="RefSeq"/>
        </authorList>
    </citation>
    <scope>IDENTIFICATION</scope>
</reference>
<feature type="DNA-binding region" description="HMG box" evidence="1">
    <location>
        <begin position="91"/>
        <end position="138"/>
    </location>
</feature>
<evidence type="ECO:0000256" key="3">
    <source>
        <dbReference type="SAM" id="MobiDB-lite"/>
    </source>
</evidence>
<dbReference type="RefSeq" id="XP_024947775.1">
    <property type="nucleotide sequence ID" value="XM_025092007.1"/>
</dbReference>
<gene>
    <name evidence="6" type="primary">LOC112495420</name>
</gene>
<dbReference type="GO" id="GO:0003677">
    <property type="term" value="F:DNA binding"/>
    <property type="evidence" value="ECO:0007669"/>
    <property type="project" value="UniProtKB-UniRule"/>
</dbReference>
<keyword evidence="2" id="KW-0175">Coiled coil</keyword>
<evidence type="ECO:0000256" key="2">
    <source>
        <dbReference type="SAM" id="Coils"/>
    </source>
</evidence>
<keyword evidence="1" id="KW-0238">DNA-binding</keyword>
<dbReference type="GeneID" id="112495420"/>
<dbReference type="Proteomes" id="UP000694920">
    <property type="component" value="Unplaced"/>
</dbReference>
<evidence type="ECO:0000256" key="1">
    <source>
        <dbReference type="PROSITE-ProRule" id="PRU00267"/>
    </source>
</evidence>
<evidence type="ECO:0000313" key="5">
    <source>
        <dbReference type="Proteomes" id="UP000694920"/>
    </source>
</evidence>
<dbReference type="KEGG" id="ccin:112495420"/>
<dbReference type="SMART" id="SM00398">
    <property type="entry name" value="HMG"/>
    <property type="match status" value="1"/>
</dbReference>
<evidence type="ECO:0000313" key="6">
    <source>
        <dbReference type="RefSeq" id="XP_024947775.1"/>
    </source>
</evidence>
<dbReference type="InterPro" id="IPR036910">
    <property type="entry name" value="HMG_box_dom_sf"/>
</dbReference>
<feature type="region of interest" description="Disordered" evidence="3">
    <location>
        <begin position="48"/>
        <end position="75"/>
    </location>
</feature>